<dbReference type="OrthoDB" id="4484973at2"/>
<feature type="signal peptide" evidence="1">
    <location>
        <begin position="1"/>
        <end position="28"/>
    </location>
</feature>
<dbReference type="GO" id="GO:0003677">
    <property type="term" value="F:DNA binding"/>
    <property type="evidence" value="ECO:0007669"/>
    <property type="project" value="UniProtKB-KW"/>
</dbReference>
<comment type="caution">
    <text evidence="2">The sequence shown here is derived from an EMBL/GenBank/DDBJ whole genome shotgun (WGS) entry which is preliminary data.</text>
</comment>
<dbReference type="STRING" id="83449.BON30_05220"/>
<evidence type="ECO:0000256" key="1">
    <source>
        <dbReference type="SAM" id="SignalP"/>
    </source>
</evidence>
<accession>A0A1L9BJY5</accession>
<evidence type="ECO:0000313" key="3">
    <source>
        <dbReference type="Proteomes" id="UP000182229"/>
    </source>
</evidence>
<dbReference type="RefSeq" id="WP_071896685.1">
    <property type="nucleotide sequence ID" value="NZ_MPIN01000001.1"/>
</dbReference>
<dbReference type="AlphaFoldDB" id="A0A1L9BJY5"/>
<organism evidence="2 3">
    <name type="scientific">Cystobacter ferrugineus</name>
    <dbReference type="NCBI Taxonomy" id="83449"/>
    <lineage>
        <taxon>Bacteria</taxon>
        <taxon>Pseudomonadati</taxon>
        <taxon>Myxococcota</taxon>
        <taxon>Myxococcia</taxon>
        <taxon>Myxococcales</taxon>
        <taxon>Cystobacterineae</taxon>
        <taxon>Archangiaceae</taxon>
        <taxon>Cystobacter</taxon>
    </lineage>
</organism>
<keyword evidence="2" id="KW-0238">DNA-binding</keyword>
<proteinExistence type="predicted"/>
<sequence>MTLSSSAFSSRLPMGARFLLLTLSVVLAACEQPDPGPEQPQSMTIAEARGRANGTKVIVEGYVTVQPGTFVSALENEGFAIQDNTGGIYVKLAQKLGFGLGARVRVTGTLNDEFNVRILESEPGSVETLSGTQQVEAKDVRTGDVGESTEGLLVRISAKVTRPINAELPYGYELYVDDGSGEVQVYFHGSAGFDPATLNTLSEGKTIQVTGLSTQYETTLEVAPRQPSDLEVPL</sequence>
<dbReference type="EMBL" id="MPIN01000001">
    <property type="protein sequence ID" value="OJH42590.1"/>
    <property type="molecule type" value="Genomic_DNA"/>
</dbReference>
<feature type="chain" id="PRO_5012769877" evidence="1">
    <location>
        <begin position="29"/>
        <end position="234"/>
    </location>
</feature>
<reference evidence="3" key="1">
    <citation type="submission" date="2016-11" db="EMBL/GenBank/DDBJ databases">
        <authorList>
            <person name="Shukria A."/>
            <person name="Stevens D.C."/>
        </authorList>
    </citation>
    <scope>NUCLEOTIDE SEQUENCE [LARGE SCALE GENOMIC DNA]</scope>
    <source>
        <strain evidence="3">Cbfe23</strain>
    </source>
</reference>
<keyword evidence="1" id="KW-0732">Signal</keyword>
<evidence type="ECO:0000313" key="2">
    <source>
        <dbReference type="EMBL" id="OJH42590.1"/>
    </source>
</evidence>
<dbReference type="Gene3D" id="2.40.50.200">
    <property type="entry name" value="Bacterial OB-fold"/>
    <property type="match status" value="1"/>
</dbReference>
<protein>
    <submittedName>
        <fullName evidence="2">DNA-binding protein</fullName>
    </submittedName>
</protein>
<gene>
    <name evidence="2" type="ORF">BON30_05220</name>
</gene>
<reference evidence="2 3" key="2">
    <citation type="submission" date="2016-12" db="EMBL/GenBank/DDBJ databases">
        <title>Draft Genome Sequence of Cystobacter ferrugineus Strain Cbfe23.</title>
        <authorList>
            <person name="Akbar S."/>
            <person name="Dowd S.E."/>
            <person name="Stevens D.C."/>
        </authorList>
    </citation>
    <scope>NUCLEOTIDE SEQUENCE [LARGE SCALE GENOMIC DNA]</scope>
    <source>
        <strain evidence="2 3">Cbfe23</strain>
    </source>
</reference>
<dbReference type="InterPro" id="IPR036700">
    <property type="entry name" value="BOBF_sf"/>
</dbReference>
<name>A0A1L9BJY5_9BACT</name>
<dbReference type="SUPFAM" id="SSF101756">
    <property type="entry name" value="Hypothetical protein YgiW"/>
    <property type="match status" value="1"/>
</dbReference>
<keyword evidence="3" id="KW-1185">Reference proteome</keyword>
<dbReference type="Proteomes" id="UP000182229">
    <property type="component" value="Unassembled WGS sequence"/>
</dbReference>